<dbReference type="GO" id="GO:0003677">
    <property type="term" value="F:DNA binding"/>
    <property type="evidence" value="ECO:0007669"/>
    <property type="project" value="UniProtKB-KW"/>
</dbReference>
<comment type="cofactor">
    <cofactor evidence="2">
        <name>[2Fe-2S] cluster</name>
        <dbReference type="ChEBI" id="CHEBI:190135"/>
    </cofactor>
</comment>
<reference evidence="5" key="1">
    <citation type="submission" date="2015-07" db="EMBL/GenBank/DDBJ databases">
        <title>Genome sequencing project for genomic taxonomy and phylogenomics of Bacillus-like bacteria.</title>
        <authorList>
            <person name="Liu B."/>
            <person name="Wang J."/>
            <person name="Zhu Y."/>
            <person name="Liu G."/>
            <person name="Chen Q."/>
            <person name="Chen Z."/>
            <person name="Lan J."/>
            <person name="Che J."/>
            <person name="Ge C."/>
            <person name="Shi H."/>
            <person name="Pan Z."/>
            <person name="Liu X."/>
        </authorList>
    </citation>
    <scope>NUCLEOTIDE SEQUENCE [LARGE SCALE GENOMIC DNA]</scope>
    <source>
        <strain evidence="5">FJAT-27997</strain>
    </source>
</reference>
<sequence>MRLTSYSDYSLRVLLYLAINKPDQLVTIKEISEAYSISSNHLMKITFNLGKMGYLETVRGRNGGIRLAKKPTEINIGTLVRKTEEDFYLVECFNGEGNNCVISPVCSLKHMLNEALQAFFSVLDQYTLSDMIMNKTVLKEYFDQSISHKG</sequence>
<dbReference type="SUPFAM" id="SSF46785">
    <property type="entry name" value="Winged helix' DNA-binding domain"/>
    <property type="match status" value="1"/>
</dbReference>
<dbReference type="PROSITE" id="PS01332">
    <property type="entry name" value="HTH_RRF2_1"/>
    <property type="match status" value="1"/>
</dbReference>
<name>A0A0K9GRB2_9BACI</name>
<dbReference type="RefSeq" id="WP_049680463.1">
    <property type="nucleotide sequence ID" value="NZ_LFZW01000001.1"/>
</dbReference>
<dbReference type="STRING" id="1679170.AC625_06030"/>
<dbReference type="PROSITE" id="PS51197">
    <property type="entry name" value="HTH_RRF2_2"/>
    <property type="match status" value="1"/>
</dbReference>
<dbReference type="OrthoDB" id="9795923at2"/>
<dbReference type="EMBL" id="LFZW01000001">
    <property type="protein sequence ID" value="KMY49131.1"/>
    <property type="molecule type" value="Genomic_DNA"/>
</dbReference>
<keyword evidence="5" id="KW-1185">Reference proteome</keyword>
<evidence type="ECO:0000313" key="4">
    <source>
        <dbReference type="EMBL" id="KMY49131.1"/>
    </source>
</evidence>
<dbReference type="PANTHER" id="PTHR33221:SF4">
    <property type="entry name" value="HTH-TYPE TRANSCRIPTIONAL REPRESSOR NSRR"/>
    <property type="match status" value="1"/>
</dbReference>
<dbReference type="Proteomes" id="UP000037146">
    <property type="component" value="Unassembled WGS sequence"/>
</dbReference>
<dbReference type="InterPro" id="IPR000944">
    <property type="entry name" value="Tscrpt_reg_Rrf2"/>
</dbReference>
<dbReference type="PATRIC" id="fig|1679170.3.peg.1290"/>
<dbReference type="GO" id="GO:0005829">
    <property type="term" value="C:cytosol"/>
    <property type="evidence" value="ECO:0007669"/>
    <property type="project" value="TreeGrafter"/>
</dbReference>
<gene>
    <name evidence="4" type="ORF">AC625_06030</name>
</gene>
<keyword evidence="1" id="KW-0238">DNA-binding</keyword>
<dbReference type="NCBIfam" id="TIGR00738">
    <property type="entry name" value="rrf2_super"/>
    <property type="match status" value="1"/>
</dbReference>
<dbReference type="Gene3D" id="1.10.10.10">
    <property type="entry name" value="Winged helix-like DNA-binding domain superfamily/Winged helix DNA-binding domain"/>
    <property type="match status" value="1"/>
</dbReference>
<dbReference type="GO" id="GO:0003700">
    <property type="term" value="F:DNA-binding transcription factor activity"/>
    <property type="evidence" value="ECO:0007669"/>
    <property type="project" value="TreeGrafter"/>
</dbReference>
<evidence type="ECO:0000256" key="2">
    <source>
        <dbReference type="ARBA" id="ARBA00034078"/>
    </source>
</evidence>
<accession>A0A0K9GRB2</accession>
<evidence type="ECO:0000313" key="5">
    <source>
        <dbReference type="Proteomes" id="UP000037146"/>
    </source>
</evidence>
<proteinExistence type="predicted"/>
<dbReference type="PANTHER" id="PTHR33221">
    <property type="entry name" value="WINGED HELIX-TURN-HELIX TRANSCRIPTIONAL REGULATOR, RRF2 FAMILY"/>
    <property type="match status" value="1"/>
</dbReference>
<dbReference type="InterPro" id="IPR036388">
    <property type="entry name" value="WH-like_DNA-bd_sf"/>
</dbReference>
<evidence type="ECO:0000256" key="3">
    <source>
        <dbReference type="ARBA" id="ARBA00040173"/>
    </source>
</evidence>
<protein>
    <recommendedName>
        <fullName evidence="3">HTH-type transcriptional regulator NsrR</fullName>
    </recommendedName>
</protein>
<organism evidence="4 5">
    <name type="scientific">Peribacillus loiseleuriae</name>
    <dbReference type="NCBI Taxonomy" id="1679170"/>
    <lineage>
        <taxon>Bacteria</taxon>
        <taxon>Bacillati</taxon>
        <taxon>Bacillota</taxon>
        <taxon>Bacilli</taxon>
        <taxon>Bacillales</taxon>
        <taxon>Bacillaceae</taxon>
        <taxon>Peribacillus</taxon>
    </lineage>
</organism>
<comment type="caution">
    <text evidence="4">The sequence shown here is derived from an EMBL/GenBank/DDBJ whole genome shotgun (WGS) entry which is preliminary data.</text>
</comment>
<dbReference type="InterPro" id="IPR030489">
    <property type="entry name" value="TR_Rrf2-type_CS"/>
</dbReference>
<dbReference type="Pfam" id="PF02082">
    <property type="entry name" value="Rrf2"/>
    <property type="match status" value="1"/>
</dbReference>
<dbReference type="AlphaFoldDB" id="A0A0K9GRB2"/>
<dbReference type="InterPro" id="IPR036390">
    <property type="entry name" value="WH_DNA-bd_sf"/>
</dbReference>
<evidence type="ECO:0000256" key="1">
    <source>
        <dbReference type="ARBA" id="ARBA00023125"/>
    </source>
</evidence>